<dbReference type="PANTHER" id="PTHR20934">
    <property type="entry name" value="TRANSCRIPTION ELONGATION FACTOR 1 HOMOLOG"/>
    <property type="match status" value="1"/>
</dbReference>
<dbReference type="Proteomes" id="UP000305067">
    <property type="component" value="Unassembled WGS sequence"/>
</dbReference>
<dbReference type="SUPFAM" id="SSF57783">
    <property type="entry name" value="Zinc beta-ribbon"/>
    <property type="match status" value="1"/>
</dbReference>
<dbReference type="AlphaFoldDB" id="A0A5C3R0C6"/>
<dbReference type="EMBL" id="ML178814">
    <property type="protein sequence ID" value="TFL07632.1"/>
    <property type="molecule type" value="Genomic_DNA"/>
</dbReference>
<dbReference type="GO" id="GO:0000993">
    <property type="term" value="F:RNA polymerase II complex binding"/>
    <property type="evidence" value="ECO:0007669"/>
    <property type="project" value="TreeGrafter"/>
</dbReference>
<comment type="function">
    <text evidence="1 10">Transcription elongation factor implicated in the maintenance of proper chromatin structure in actively transcribed regions.</text>
</comment>
<dbReference type="FunFam" id="2.20.25.190:FF:000001">
    <property type="entry name" value="Transcription elongation factor 1 homolog"/>
    <property type="match status" value="1"/>
</dbReference>
<feature type="region of interest" description="Disordered" evidence="11">
    <location>
        <begin position="82"/>
        <end position="112"/>
    </location>
</feature>
<evidence type="ECO:0000256" key="1">
    <source>
        <dbReference type="ARBA" id="ARBA00003357"/>
    </source>
</evidence>
<gene>
    <name evidence="12" type="ORF">BDV98DRAFT_558200</name>
</gene>
<accession>A0A5C3R0C6</accession>
<evidence type="ECO:0000256" key="6">
    <source>
        <dbReference type="ARBA" id="ARBA00022833"/>
    </source>
</evidence>
<evidence type="ECO:0000256" key="10">
    <source>
        <dbReference type="RuleBase" id="RU364033"/>
    </source>
</evidence>
<evidence type="ECO:0000256" key="2">
    <source>
        <dbReference type="ARBA" id="ARBA00004123"/>
    </source>
</evidence>
<dbReference type="GO" id="GO:0006368">
    <property type="term" value="P:transcription elongation by RNA polymerase II"/>
    <property type="evidence" value="ECO:0007669"/>
    <property type="project" value="TreeGrafter"/>
</dbReference>
<name>A0A5C3R0C6_9AGAR</name>
<dbReference type="Pfam" id="PF05129">
    <property type="entry name" value="Zn_ribbon_Elf1"/>
    <property type="match status" value="1"/>
</dbReference>
<dbReference type="GO" id="GO:0008023">
    <property type="term" value="C:transcription elongation factor complex"/>
    <property type="evidence" value="ECO:0007669"/>
    <property type="project" value="TreeGrafter"/>
</dbReference>
<dbReference type="PANTHER" id="PTHR20934:SF0">
    <property type="entry name" value="TRANSCRIPTION ELONGATION FACTOR 1 HOMOLOG"/>
    <property type="match status" value="1"/>
</dbReference>
<keyword evidence="4 10" id="KW-0479">Metal-binding</keyword>
<evidence type="ECO:0000313" key="13">
    <source>
        <dbReference type="Proteomes" id="UP000305067"/>
    </source>
</evidence>
<evidence type="ECO:0000256" key="5">
    <source>
        <dbReference type="ARBA" id="ARBA00022771"/>
    </source>
</evidence>
<evidence type="ECO:0000256" key="7">
    <source>
        <dbReference type="ARBA" id="ARBA00023015"/>
    </source>
</evidence>
<organism evidence="12 13">
    <name type="scientific">Pterulicium gracile</name>
    <dbReference type="NCBI Taxonomy" id="1884261"/>
    <lineage>
        <taxon>Eukaryota</taxon>
        <taxon>Fungi</taxon>
        <taxon>Dikarya</taxon>
        <taxon>Basidiomycota</taxon>
        <taxon>Agaricomycotina</taxon>
        <taxon>Agaricomycetes</taxon>
        <taxon>Agaricomycetidae</taxon>
        <taxon>Agaricales</taxon>
        <taxon>Pleurotineae</taxon>
        <taxon>Pterulaceae</taxon>
        <taxon>Pterulicium</taxon>
    </lineage>
</organism>
<evidence type="ECO:0000256" key="3">
    <source>
        <dbReference type="ARBA" id="ARBA00009730"/>
    </source>
</evidence>
<feature type="region of interest" description="Disordered" evidence="11">
    <location>
        <begin position="1"/>
        <end position="20"/>
    </location>
</feature>
<dbReference type="OrthoDB" id="445983at2759"/>
<reference evidence="12 13" key="1">
    <citation type="journal article" date="2019" name="Nat. Ecol. Evol.">
        <title>Megaphylogeny resolves global patterns of mushroom evolution.</title>
        <authorList>
            <person name="Varga T."/>
            <person name="Krizsan K."/>
            <person name="Foldi C."/>
            <person name="Dima B."/>
            <person name="Sanchez-Garcia M."/>
            <person name="Sanchez-Ramirez S."/>
            <person name="Szollosi G.J."/>
            <person name="Szarkandi J.G."/>
            <person name="Papp V."/>
            <person name="Albert L."/>
            <person name="Andreopoulos W."/>
            <person name="Angelini C."/>
            <person name="Antonin V."/>
            <person name="Barry K.W."/>
            <person name="Bougher N.L."/>
            <person name="Buchanan P."/>
            <person name="Buyck B."/>
            <person name="Bense V."/>
            <person name="Catcheside P."/>
            <person name="Chovatia M."/>
            <person name="Cooper J."/>
            <person name="Damon W."/>
            <person name="Desjardin D."/>
            <person name="Finy P."/>
            <person name="Geml J."/>
            <person name="Haridas S."/>
            <person name="Hughes K."/>
            <person name="Justo A."/>
            <person name="Karasinski D."/>
            <person name="Kautmanova I."/>
            <person name="Kiss B."/>
            <person name="Kocsube S."/>
            <person name="Kotiranta H."/>
            <person name="LaButti K.M."/>
            <person name="Lechner B.E."/>
            <person name="Liimatainen K."/>
            <person name="Lipzen A."/>
            <person name="Lukacs Z."/>
            <person name="Mihaltcheva S."/>
            <person name="Morgado L.N."/>
            <person name="Niskanen T."/>
            <person name="Noordeloos M.E."/>
            <person name="Ohm R.A."/>
            <person name="Ortiz-Santana B."/>
            <person name="Ovrebo C."/>
            <person name="Racz N."/>
            <person name="Riley R."/>
            <person name="Savchenko A."/>
            <person name="Shiryaev A."/>
            <person name="Soop K."/>
            <person name="Spirin V."/>
            <person name="Szebenyi C."/>
            <person name="Tomsovsky M."/>
            <person name="Tulloss R.E."/>
            <person name="Uehling J."/>
            <person name="Grigoriev I.V."/>
            <person name="Vagvolgyi C."/>
            <person name="Papp T."/>
            <person name="Martin F.M."/>
            <person name="Miettinen O."/>
            <person name="Hibbett D.S."/>
            <person name="Nagy L.G."/>
        </authorList>
    </citation>
    <scope>NUCLEOTIDE SEQUENCE [LARGE SCALE GENOMIC DNA]</scope>
    <source>
        <strain evidence="12 13">CBS 309.79</strain>
    </source>
</reference>
<keyword evidence="13" id="KW-1185">Reference proteome</keyword>
<dbReference type="STRING" id="1884261.A0A5C3R0C6"/>
<protein>
    <recommendedName>
        <fullName evidence="10">Transcription elongation factor 1 homolog</fullName>
    </recommendedName>
</protein>
<comment type="subcellular location">
    <subcellularLocation>
        <location evidence="2 10">Nucleus</location>
    </subcellularLocation>
</comment>
<proteinExistence type="inferred from homology"/>
<evidence type="ECO:0000256" key="9">
    <source>
        <dbReference type="ARBA" id="ARBA00023242"/>
    </source>
</evidence>
<dbReference type="Gene3D" id="2.20.25.190">
    <property type="match status" value="1"/>
</dbReference>
<comment type="similarity">
    <text evidence="3 10">Belongs to the ELOF1 family.</text>
</comment>
<evidence type="ECO:0000313" key="12">
    <source>
        <dbReference type="EMBL" id="TFL07632.1"/>
    </source>
</evidence>
<dbReference type="InterPro" id="IPR007808">
    <property type="entry name" value="Elf1"/>
</dbReference>
<sequence length="112" mass="12248">MGKRKKSARKPGPSRGKDPLDTTFTCLFCHHDNSVTVRVDRKEGVANLVCKVCDQRYQSKVTHLTEAVDIYSEWIDAADAAEKARDRPSRAGASSSIRPVAAPASVDDSDDD</sequence>
<keyword evidence="8 10" id="KW-0804">Transcription</keyword>
<dbReference type="GO" id="GO:0008270">
    <property type="term" value="F:zinc ion binding"/>
    <property type="evidence" value="ECO:0007669"/>
    <property type="project" value="UniProtKB-KW"/>
</dbReference>
<evidence type="ECO:0000256" key="8">
    <source>
        <dbReference type="ARBA" id="ARBA00023163"/>
    </source>
</evidence>
<evidence type="ECO:0000256" key="11">
    <source>
        <dbReference type="SAM" id="MobiDB-lite"/>
    </source>
</evidence>
<evidence type="ECO:0000256" key="4">
    <source>
        <dbReference type="ARBA" id="ARBA00022723"/>
    </source>
</evidence>
<keyword evidence="6 10" id="KW-0862">Zinc</keyword>
<keyword evidence="9 10" id="KW-0539">Nucleus</keyword>
<dbReference type="InterPro" id="IPR038567">
    <property type="entry name" value="T_Elf1_sf"/>
</dbReference>
<keyword evidence="5 10" id="KW-0863">Zinc-finger</keyword>
<keyword evidence="7 10" id="KW-0805">Transcription regulation</keyword>